<dbReference type="SUPFAM" id="SSF46785">
    <property type="entry name" value="Winged helix' DNA-binding domain"/>
    <property type="match status" value="1"/>
</dbReference>
<evidence type="ECO:0000313" key="8">
    <source>
        <dbReference type="EMBL" id="KZM74443.1"/>
    </source>
</evidence>
<evidence type="ECO:0000256" key="5">
    <source>
        <dbReference type="ARBA" id="ARBA00023163"/>
    </source>
</evidence>
<dbReference type="InterPro" id="IPR001034">
    <property type="entry name" value="DeoR_HTH"/>
</dbReference>
<keyword evidence="9" id="KW-1185">Reference proteome</keyword>
<dbReference type="PANTHER" id="PTHR30363">
    <property type="entry name" value="HTH-TYPE TRANSCRIPTIONAL REGULATOR SRLR-RELATED"/>
    <property type="match status" value="1"/>
</dbReference>
<keyword evidence="4" id="KW-0238">DNA-binding</keyword>
<dbReference type="PROSITE" id="PS00894">
    <property type="entry name" value="HTH_DEOR_1"/>
    <property type="match status" value="1"/>
</dbReference>
<dbReference type="InterPro" id="IPR037171">
    <property type="entry name" value="NagB/RpiA_transferase-like"/>
</dbReference>
<dbReference type="SMART" id="SM01134">
    <property type="entry name" value="DeoRC"/>
    <property type="match status" value="1"/>
</dbReference>
<dbReference type="InterPro" id="IPR036390">
    <property type="entry name" value="WH_DNA-bd_sf"/>
</dbReference>
<proteinExistence type="predicted"/>
<sequence length="265" mass="29266">MRHGRATEAEVEQRRRQLLAQVVAEGSVRIETLAENLRVSTMTVHRDLDSLESRQLLRKQRGMAVALPNITIETATRFREYSELEAKEAFAEVLVRHVAPGQTVLMDCGSTLFPLARRLAAVEQLTVITNSLRIAGMVGGPESAPGTRVMLLGGVYRGDFEACAGSDTLRQLSRIRADVMFSSATAVQDGRLYHPDQAWADLKEAMQTAARRRVLPVDHSKFGRTATHRYGDVADYDLVVTDAGTPQEEIQAIEARDVPVEIVTV</sequence>
<dbReference type="EMBL" id="LWGR01000005">
    <property type="protein sequence ID" value="KZM74443.1"/>
    <property type="molecule type" value="Genomic_DNA"/>
</dbReference>
<accession>A0A164NJY6</accession>
<evidence type="ECO:0000256" key="1">
    <source>
        <dbReference type="ARBA" id="ARBA00021390"/>
    </source>
</evidence>
<evidence type="ECO:0000256" key="4">
    <source>
        <dbReference type="ARBA" id="ARBA00023125"/>
    </source>
</evidence>
<evidence type="ECO:0000259" key="7">
    <source>
        <dbReference type="PROSITE" id="PS51000"/>
    </source>
</evidence>
<evidence type="ECO:0000313" key="9">
    <source>
        <dbReference type="Proteomes" id="UP000076512"/>
    </source>
</evidence>
<dbReference type="Pfam" id="PF00455">
    <property type="entry name" value="DeoRC"/>
    <property type="match status" value="1"/>
</dbReference>
<dbReference type="InterPro" id="IPR014036">
    <property type="entry name" value="DeoR-like_C"/>
</dbReference>
<dbReference type="AlphaFoldDB" id="A0A164NJY6"/>
<reference evidence="8 9" key="1">
    <citation type="submission" date="2016-04" db="EMBL/GenBank/DDBJ databases">
        <authorList>
            <person name="Evans L.H."/>
            <person name="Alamgir A."/>
            <person name="Owens N."/>
            <person name="Weber N.D."/>
            <person name="Virtaneva K."/>
            <person name="Barbian K."/>
            <person name="Babar A."/>
            <person name="Rosenke K."/>
        </authorList>
    </citation>
    <scope>NUCLEOTIDE SEQUENCE [LARGE SCALE GENOMIC DNA]</scope>
    <source>
        <strain evidence="8 9">IFM 0406</strain>
    </source>
</reference>
<dbReference type="PROSITE" id="PS51000">
    <property type="entry name" value="HTH_DEOR_2"/>
    <property type="match status" value="1"/>
</dbReference>
<comment type="caution">
    <text evidence="8">The sequence shown here is derived from an EMBL/GenBank/DDBJ whole genome shotgun (WGS) entry which is preliminary data.</text>
</comment>
<dbReference type="Proteomes" id="UP000076512">
    <property type="component" value="Unassembled WGS sequence"/>
</dbReference>
<dbReference type="PANTHER" id="PTHR30363:SF4">
    <property type="entry name" value="GLYCEROL-3-PHOSPHATE REGULON REPRESSOR"/>
    <property type="match status" value="1"/>
</dbReference>
<name>A0A164NJY6_9NOCA</name>
<keyword evidence="3" id="KW-0805">Transcription regulation</keyword>
<evidence type="ECO:0000256" key="6">
    <source>
        <dbReference type="ARBA" id="ARBA00024937"/>
    </source>
</evidence>
<gene>
    <name evidence="8" type="ORF">AWN90_25570</name>
</gene>
<dbReference type="GO" id="GO:0003700">
    <property type="term" value="F:DNA-binding transcription factor activity"/>
    <property type="evidence" value="ECO:0007669"/>
    <property type="project" value="InterPro"/>
</dbReference>
<dbReference type="InterPro" id="IPR018356">
    <property type="entry name" value="Tscrpt_reg_HTH_DeoR_CS"/>
</dbReference>
<dbReference type="STRING" id="455432.AWN90_25570"/>
<dbReference type="Pfam" id="PF08220">
    <property type="entry name" value="HTH_DeoR"/>
    <property type="match status" value="1"/>
</dbReference>
<evidence type="ECO:0000256" key="2">
    <source>
        <dbReference type="ARBA" id="ARBA00022491"/>
    </source>
</evidence>
<dbReference type="OrthoDB" id="7688673at2"/>
<keyword evidence="5" id="KW-0804">Transcription</keyword>
<feature type="domain" description="HTH deoR-type" evidence="7">
    <location>
        <begin position="11"/>
        <end position="66"/>
    </location>
</feature>
<dbReference type="GO" id="GO:0003677">
    <property type="term" value="F:DNA binding"/>
    <property type="evidence" value="ECO:0007669"/>
    <property type="project" value="UniProtKB-KW"/>
</dbReference>
<evidence type="ECO:0000256" key="3">
    <source>
        <dbReference type="ARBA" id="ARBA00023015"/>
    </source>
</evidence>
<dbReference type="RefSeq" id="WP_067587911.1">
    <property type="nucleotide sequence ID" value="NZ_JABMCZ010000005.1"/>
</dbReference>
<dbReference type="SMART" id="SM00420">
    <property type="entry name" value="HTH_DEOR"/>
    <property type="match status" value="1"/>
</dbReference>
<keyword evidence="2" id="KW-0678">Repressor</keyword>
<comment type="function">
    <text evidence="6">Repressor of the lactose catabolism operon. Galactose-6-phosphate is the inducer.</text>
</comment>
<dbReference type="SUPFAM" id="SSF100950">
    <property type="entry name" value="NagB/RpiA/CoA transferase-like"/>
    <property type="match status" value="1"/>
</dbReference>
<protein>
    <recommendedName>
        <fullName evidence="1">Lactose phosphotransferase system repressor</fullName>
    </recommendedName>
</protein>
<organism evidence="8 9">
    <name type="scientific">Nocardia terpenica</name>
    <dbReference type="NCBI Taxonomy" id="455432"/>
    <lineage>
        <taxon>Bacteria</taxon>
        <taxon>Bacillati</taxon>
        <taxon>Actinomycetota</taxon>
        <taxon>Actinomycetes</taxon>
        <taxon>Mycobacteriales</taxon>
        <taxon>Nocardiaceae</taxon>
        <taxon>Nocardia</taxon>
    </lineage>
</organism>
<dbReference type="InterPro" id="IPR050313">
    <property type="entry name" value="Carb_Metab_HTH_regulators"/>
</dbReference>